<dbReference type="GO" id="GO:0000981">
    <property type="term" value="F:DNA-binding transcription factor activity, RNA polymerase II-specific"/>
    <property type="evidence" value="ECO:0007669"/>
    <property type="project" value="InterPro"/>
</dbReference>
<dbReference type="PANTHER" id="PTHR31845:SF17">
    <property type="entry name" value="ZN(II)2CYS6 TRANSCRIPTION FACTOR (EUROFUNG)"/>
    <property type="match status" value="1"/>
</dbReference>
<name>A0AAD3TV58_9TREE</name>
<dbReference type="Gene3D" id="4.10.240.10">
    <property type="entry name" value="Zn(2)-C6 fungal-type DNA-binding domain"/>
    <property type="match status" value="1"/>
</dbReference>
<gene>
    <name evidence="8" type="ORF">CspeluHIS016_0309120</name>
</gene>
<evidence type="ECO:0000256" key="2">
    <source>
        <dbReference type="ARBA" id="ARBA00023015"/>
    </source>
</evidence>
<evidence type="ECO:0000256" key="6">
    <source>
        <dbReference type="SAM" id="MobiDB-lite"/>
    </source>
</evidence>
<dbReference type="InterPro" id="IPR036864">
    <property type="entry name" value="Zn2-C6_fun-type_DNA-bd_sf"/>
</dbReference>
<dbReference type="GO" id="GO:0000976">
    <property type="term" value="F:transcription cis-regulatory region binding"/>
    <property type="evidence" value="ECO:0007669"/>
    <property type="project" value="TreeGrafter"/>
</dbReference>
<dbReference type="EMBL" id="BTCM01000003">
    <property type="protein sequence ID" value="GMK57072.1"/>
    <property type="molecule type" value="Genomic_DNA"/>
</dbReference>
<dbReference type="CDD" id="cd12148">
    <property type="entry name" value="fungal_TF_MHR"/>
    <property type="match status" value="1"/>
</dbReference>
<dbReference type="InterPro" id="IPR001138">
    <property type="entry name" value="Zn2Cys6_DnaBD"/>
</dbReference>
<keyword evidence="4" id="KW-0804">Transcription</keyword>
<evidence type="ECO:0000256" key="5">
    <source>
        <dbReference type="ARBA" id="ARBA00023242"/>
    </source>
</evidence>
<keyword evidence="9" id="KW-1185">Reference proteome</keyword>
<dbReference type="CDD" id="cd00067">
    <property type="entry name" value="GAL4"/>
    <property type="match status" value="1"/>
</dbReference>
<dbReference type="PROSITE" id="PS00463">
    <property type="entry name" value="ZN2_CY6_FUNGAL_1"/>
    <property type="match status" value="1"/>
</dbReference>
<dbReference type="PANTHER" id="PTHR31845">
    <property type="entry name" value="FINGER DOMAIN PROTEIN, PUTATIVE-RELATED"/>
    <property type="match status" value="1"/>
</dbReference>
<sequence length="672" mass="74524">MGSDGGDSKDGPQRACDGCRRMKIRCIGKEKPPCKRCAHMKLECRFEMGGIPRMGPEEFESFSRVTKSRLESLEGQMGGINGKLDEISAFLRNMRTPMTASPVTSYTHTSALPEVADADRIGASLGRRPEPWPTPDERAASPPPPSPSDEGDPMDLAIREPLRDLTRREEEERLRADGYEGGRWETGNPRKRRRVEAVPPVRAHGGVWYSADPVTLGWCAEAEGRDLFQAFFDYAYPFVPVLDPKEDTWADVRARSPFLTTVILYVASRARDGCARASDLTRKCREQAENMAKATVFSPIATLETVQSLTILSMYTAHGWRVSCHAMSLGVDMRLFRCLEHLHEQGSDAGPQRTLVAGARIWLALVKQSYEMSYNHALPLQFPVGKMMKHAAAYLDHPMTNIWDARTVVALELLAVREPLFLPGNAAPTGPDDEKLREANAKMAEVYEHWLEYYHRAGLPSDHYLLRELRSQRAYGVMYANAPAWEGVKTPEDVALLPRERQGWLTAAVRAGAYLVANIGAGEQAKDSEYANHSFHAGIVATARYLIRMVELLPACDVYQVSLDLDKLLLKLPQYPSHPFTGLLRRAVERARASGVLPTTVISADAAAAVPPASETSPLLEQWVTGFSTLPWTDQPSVQESSVVWPEDLSILANWFAGIDGAPDALENWLGS</sequence>
<dbReference type="AlphaFoldDB" id="A0AAD3TV58"/>
<reference evidence="8" key="2">
    <citation type="submission" date="2023-06" db="EMBL/GenBank/DDBJ databases">
        <authorList>
            <person name="Kobayashi Y."/>
            <person name="Kayamori A."/>
            <person name="Aoki K."/>
            <person name="Shiwa Y."/>
            <person name="Fujita N."/>
            <person name="Sugita T."/>
            <person name="Iwasaki W."/>
            <person name="Tanaka N."/>
            <person name="Takashima M."/>
        </authorList>
    </citation>
    <scope>NUCLEOTIDE SEQUENCE</scope>
    <source>
        <strain evidence="8">HIS016</strain>
    </source>
</reference>
<comment type="caution">
    <text evidence="8">The sequence shown here is derived from an EMBL/GenBank/DDBJ whole genome shotgun (WGS) entry which is preliminary data.</text>
</comment>
<evidence type="ECO:0000256" key="4">
    <source>
        <dbReference type="ARBA" id="ARBA00023163"/>
    </source>
</evidence>
<comment type="subcellular location">
    <subcellularLocation>
        <location evidence="1">Nucleus</location>
    </subcellularLocation>
</comment>
<protein>
    <recommendedName>
        <fullName evidence="7">Zn(2)-C6 fungal-type domain-containing protein</fullName>
    </recommendedName>
</protein>
<feature type="region of interest" description="Disordered" evidence="6">
    <location>
        <begin position="124"/>
        <end position="155"/>
    </location>
</feature>
<dbReference type="Pfam" id="PF00172">
    <property type="entry name" value="Zn_clus"/>
    <property type="match status" value="1"/>
</dbReference>
<reference evidence="8" key="1">
    <citation type="journal article" date="2023" name="BMC Genomics">
        <title>Chromosome-level genome assemblies of Cutaneotrichosporon spp. (Trichosporonales, Basidiomycota) reveal imbalanced evolution between nucleotide sequences and chromosome synteny.</title>
        <authorList>
            <person name="Kobayashi Y."/>
            <person name="Kayamori A."/>
            <person name="Aoki K."/>
            <person name="Shiwa Y."/>
            <person name="Matsutani M."/>
            <person name="Fujita N."/>
            <person name="Sugita T."/>
            <person name="Iwasaki W."/>
            <person name="Tanaka N."/>
            <person name="Takashima M."/>
        </authorList>
    </citation>
    <scope>NUCLEOTIDE SEQUENCE</scope>
    <source>
        <strain evidence="8">HIS016</strain>
    </source>
</reference>
<organism evidence="8 9">
    <name type="scientific">Cutaneotrichosporon spelunceum</name>
    <dbReference type="NCBI Taxonomy" id="1672016"/>
    <lineage>
        <taxon>Eukaryota</taxon>
        <taxon>Fungi</taxon>
        <taxon>Dikarya</taxon>
        <taxon>Basidiomycota</taxon>
        <taxon>Agaricomycotina</taxon>
        <taxon>Tremellomycetes</taxon>
        <taxon>Trichosporonales</taxon>
        <taxon>Trichosporonaceae</taxon>
        <taxon>Cutaneotrichosporon</taxon>
    </lineage>
</organism>
<feature type="compositionally biased region" description="Basic and acidic residues" evidence="6">
    <location>
        <begin position="127"/>
        <end position="139"/>
    </location>
</feature>
<keyword evidence="5" id="KW-0539">Nucleus</keyword>
<proteinExistence type="predicted"/>
<dbReference type="PROSITE" id="PS50048">
    <property type="entry name" value="ZN2_CY6_FUNGAL_2"/>
    <property type="match status" value="1"/>
</dbReference>
<keyword evidence="2" id="KW-0805">Transcription regulation</keyword>
<feature type="domain" description="Zn(2)-C6 fungal-type" evidence="7">
    <location>
        <begin position="15"/>
        <end position="46"/>
    </location>
</feature>
<evidence type="ECO:0000313" key="8">
    <source>
        <dbReference type="EMBL" id="GMK57072.1"/>
    </source>
</evidence>
<evidence type="ECO:0000256" key="1">
    <source>
        <dbReference type="ARBA" id="ARBA00004123"/>
    </source>
</evidence>
<accession>A0AAD3TV58</accession>
<dbReference type="Proteomes" id="UP001222932">
    <property type="component" value="Unassembled WGS sequence"/>
</dbReference>
<dbReference type="GO" id="GO:0008270">
    <property type="term" value="F:zinc ion binding"/>
    <property type="evidence" value="ECO:0007669"/>
    <property type="project" value="InterPro"/>
</dbReference>
<evidence type="ECO:0000313" key="9">
    <source>
        <dbReference type="Proteomes" id="UP001222932"/>
    </source>
</evidence>
<dbReference type="InterPro" id="IPR051089">
    <property type="entry name" value="prtT"/>
</dbReference>
<dbReference type="SUPFAM" id="SSF57701">
    <property type="entry name" value="Zn2/Cys6 DNA-binding domain"/>
    <property type="match status" value="1"/>
</dbReference>
<dbReference type="GO" id="GO:0005634">
    <property type="term" value="C:nucleus"/>
    <property type="evidence" value="ECO:0007669"/>
    <property type="project" value="UniProtKB-SubCell"/>
</dbReference>
<keyword evidence="3" id="KW-0238">DNA-binding</keyword>
<evidence type="ECO:0000256" key="3">
    <source>
        <dbReference type="ARBA" id="ARBA00023125"/>
    </source>
</evidence>
<evidence type="ECO:0000259" key="7">
    <source>
        <dbReference type="PROSITE" id="PS50048"/>
    </source>
</evidence>